<comment type="caution">
    <text evidence="1">The sequence shown here is derived from an EMBL/GenBank/DDBJ whole genome shotgun (WGS) entry which is preliminary data.</text>
</comment>
<organism evidence="1 2">
    <name type="scientific">Leptospira noguchii serovar Autumnalis str. ZUN142</name>
    <dbReference type="NCBI Taxonomy" id="1085540"/>
    <lineage>
        <taxon>Bacteria</taxon>
        <taxon>Pseudomonadati</taxon>
        <taxon>Spirochaetota</taxon>
        <taxon>Spirochaetia</taxon>
        <taxon>Leptospirales</taxon>
        <taxon>Leptospiraceae</taxon>
        <taxon>Leptospira</taxon>
    </lineage>
</organism>
<protein>
    <submittedName>
        <fullName evidence="1">Uncharacterized protein</fullName>
    </submittedName>
</protein>
<accession>M6UCC3</accession>
<evidence type="ECO:0000313" key="2">
    <source>
        <dbReference type="Proteomes" id="UP000012153"/>
    </source>
</evidence>
<evidence type="ECO:0000313" key="1">
    <source>
        <dbReference type="EMBL" id="EMO42190.1"/>
    </source>
</evidence>
<proteinExistence type="predicted"/>
<dbReference type="EMBL" id="AHOP02000015">
    <property type="protein sequence ID" value="EMO42190.1"/>
    <property type="molecule type" value="Genomic_DNA"/>
</dbReference>
<dbReference type="AlphaFoldDB" id="M6UCC3"/>
<dbReference type="Proteomes" id="UP000012153">
    <property type="component" value="Unassembled WGS sequence"/>
</dbReference>
<reference evidence="1 2" key="1">
    <citation type="submission" date="2013-01" db="EMBL/GenBank/DDBJ databases">
        <authorList>
            <person name="Harkins D.M."/>
            <person name="Durkin A.S."/>
            <person name="Brinkac L.M."/>
            <person name="Haft D.H."/>
            <person name="Selengut J.D."/>
            <person name="Sanka R."/>
            <person name="DePew J."/>
            <person name="Purushe J."/>
            <person name="Matthias M.A."/>
            <person name="Vinetz J.M."/>
            <person name="Sutton G.G."/>
            <person name="Nierman W.C."/>
            <person name="Fouts D.E."/>
        </authorList>
    </citation>
    <scope>NUCLEOTIDE SEQUENCE [LARGE SCALE GENOMIC DNA]</scope>
    <source>
        <strain evidence="1 2">ZUN142</strain>
    </source>
</reference>
<gene>
    <name evidence="1" type="ORF">LEP1GSC186_0438</name>
</gene>
<name>M6UCC3_9LEPT</name>
<sequence>MKKIFLKITAYENTSAKNHISRIGRFDLSDFNRANLVWIF</sequence>